<protein>
    <recommendedName>
        <fullName evidence="4 5">Large ribosomal subunit protein uL10</fullName>
    </recommendedName>
</protein>
<keyword evidence="5" id="KW-0694">RNA-binding</keyword>
<evidence type="ECO:0000256" key="1">
    <source>
        <dbReference type="ARBA" id="ARBA00008889"/>
    </source>
</evidence>
<evidence type="ECO:0000313" key="7">
    <source>
        <dbReference type="EMBL" id="QBI20444.1"/>
    </source>
</evidence>
<evidence type="ECO:0000256" key="6">
    <source>
        <dbReference type="SAM" id="MobiDB-lite"/>
    </source>
</evidence>
<dbReference type="Gene3D" id="3.30.70.1730">
    <property type="match status" value="1"/>
</dbReference>
<feature type="compositionally biased region" description="Acidic residues" evidence="6">
    <location>
        <begin position="234"/>
        <end position="246"/>
    </location>
</feature>
<dbReference type="AlphaFoldDB" id="A0A411YGS5"/>
<evidence type="ECO:0000256" key="2">
    <source>
        <dbReference type="ARBA" id="ARBA00022980"/>
    </source>
</evidence>
<evidence type="ECO:0000313" key="8">
    <source>
        <dbReference type="Proteomes" id="UP000291469"/>
    </source>
</evidence>
<dbReference type="SUPFAM" id="SSF160369">
    <property type="entry name" value="Ribosomal protein L10-like"/>
    <property type="match status" value="1"/>
</dbReference>
<dbReference type="RefSeq" id="WP_131155441.1">
    <property type="nucleotide sequence ID" value="NZ_CP036402.1"/>
</dbReference>
<dbReference type="GO" id="GO:0005840">
    <property type="term" value="C:ribosome"/>
    <property type="evidence" value="ECO:0007669"/>
    <property type="project" value="UniProtKB-KW"/>
</dbReference>
<dbReference type="GO" id="GO:0070180">
    <property type="term" value="F:large ribosomal subunit rRNA binding"/>
    <property type="evidence" value="ECO:0007669"/>
    <property type="project" value="UniProtKB-UniRule"/>
</dbReference>
<dbReference type="KEGG" id="erz:ER308_13305"/>
<dbReference type="Pfam" id="PF00466">
    <property type="entry name" value="Ribosomal_L10"/>
    <property type="match status" value="1"/>
</dbReference>
<proteinExistence type="inferred from homology"/>
<evidence type="ECO:0000256" key="5">
    <source>
        <dbReference type="HAMAP-Rule" id="MF_00362"/>
    </source>
</evidence>
<dbReference type="InterPro" id="IPR047865">
    <property type="entry name" value="Ribosomal_uL10_bac_type"/>
</dbReference>
<dbReference type="EMBL" id="CP036402">
    <property type="protein sequence ID" value="QBI20444.1"/>
    <property type="molecule type" value="Genomic_DNA"/>
</dbReference>
<evidence type="ECO:0000256" key="4">
    <source>
        <dbReference type="ARBA" id="ARBA00035202"/>
    </source>
</evidence>
<dbReference type="InterPro" id="IPR001790">
    <property type="entry name" value="Ribosomal_uL10"/>
</dbReference>
<keyword evidence="8" id="KW-1185">Reference proteome</keyword>
<keyword evidence="2 5" id="KW-0689">Ribosomal protein</keyword>
<comment type="subunit">
    <text evidence="5">Part of the ribosomal stalk of the 50S ribosomal subunit. The N-terminus interacts with L11 and the large rRNA to form the base of the stalk. The C-terminus forms an elongated spine to which L12 dimers bind in a sequential fashion forming a multimeric L10(L12)X complex.</text>
</comment>
<keyword evidence="3 5" id="KW-0687">Ribonucleoprotein</keyword>
<keyword evidence="5" id="KW-0699">rRNA-binding</keyword>
<evidence type="ECO:0000256" key="3">
    <source>
        <dbReference type="ARBA" id="ARBA00023274"/>
    </source>
</evidence>
<feature type="region of interest" description="Disordered" evidence="6">
    <location>
        <begin position="175"/>
        <end position="252"/>
    </location>
</feature>
<feature type="compositionally biased region" description="Acidic residues" evidence="6">
    <location>
        <begin position="194"/>
        <end position="214"/>
    </location>
</feature>
<sequence>MATNEEARPEKVAQVAEIAEWLEQSNATVLTDYRGLSVAATAELRRQLRETDAEYRVVKNTLTRRAVREAGVDIPDDVLVGPTAITFCAGDPVAAAKVLKRFSKSHPGLQIKAGVLDGKLLDANDAARLADLESREELLGRIAVMLGTVLAQPARLANANLEKLARVLGALQDKTPDDGGALTQAESAGSEAAGSEDAEPEAAEPEAAEPEEATEASAESGAAEETGDQAEAGDGADEAEAAETGEDPAQQT</sequence>
<dbReference type="GO" id="GO:0006412">
    <property type="term" value="P:translation"/>
    <property type="evidence" value="ECO:0007669"/>
    <property type="project" value="UniProtKB-UniRule"/>
</dbReference>
<dbReference type="CDD" id="cd05797">
    <property type="entry name" value="Ribosomal_L10"/>
    <property type="match status" value="1"/>
</dbReference>
<organism evidence="7 8">
    <name type="scientific">Egibacter rhizosphaerae</name>
    <dbReference type="NCBI Taxonomy" id="1670831"/>
    <lineage>
        <taxon>Bacteria</taxon>
        <taxon>Bacillati</taxon>
        <taxon>Actinomycetota</taxon>
        <taxon>Nitriliruptoria</taxon>
        <taxon>Egibacterales</taxon>
        <taxon>Egibacteraceae</taxon>
        <taxon>Egibacter</taxon>
    </lineage>
</organism>
<feature type="compositionally biased region" description="Low complexity" evidence="6">
    <location>
        <begin position="215"/>
        <end position="233"/>
    </location>
</feature>
<dbReference type="InterPro" id="IPR043141">
    <property type="entry name" value="Ribosomal_uL10-like_sf"/>
</dbReference>
<dbReference type="NCBIfam" id="NF000955">
    <property type="entry name" value="PRK00099.1-1"/>
    <property type="match status" value="1"/>
</dbReference>
<dbReference type="HAMAP" id="MF_00362">
    <property type="entry name" value="Ribosomal_uL10"/>
    <property type="match status" value="1"/>
</dbReference>
<dbReference type="GO" id="GO:1990904">
    <property type="term" value="C:ribonucleoprotein complex"/>
    <property type="evidence" value="ECO:0007669"/>
    <property type="project" value="UniProtKB-KW"/>
</dbReference>
<dbReference type="PANTHER" id="PTHR11560">
    <property type="entry name" value="39S RIBOSOMAL PROTEIN L10, MITOCHONDRIAL"/>
    <property type="match status" value="1"/>
</dbReference>
<name>A0A411YGS5_9ACTN</name>
<dbReference type="Proteomes" id="UP000291469">
    <property type="component" value="Chromosome"/>
</dbReference>
<comment type="similarity">
    <text evidence="1 5">Belongs to the universal ribosomal protein uL10 family.</text>
</comment>
<gene>
    <name evidence="5" type="primary">rplJ</name>
    <name evidence="7" type="ORF">ER308_13305</name>
</gene>
<dbReference type="InterPro" id="IPR022973">
    <property type="entry name" value="Ribosomal_uL10_bac"/>
</dbReference>
<accession>A0A411YGS5</accession>
<comment type="function">
    <text evidence="5">Forms part of the ribosomal stalk, playing a central role in the interaction of the ribosome with GTP-bound translation factors.</text>
</comment>
<reference evidence="7 8" key="1">
    <citation type="submission" date="2019-01" db="EMBL/GenBank/DDBJ databases">
        <title>Egibacter rhizosphaerae EGI 80759T.</title>
        <authorList>
            <person name="Chen D.-D."/>
            <person name="Tian Y."/>
            <person name="Jiao J.-Y."/>
            <person name="Zhang X.-T."/>
            <person name="Zhang Y.-G."/>
            <person name="Zhang Y."/>
            <person name="Xiao M."/>
            <person name="Shu W.-S."/>
            <person name="Li W.-J."/>
        </authorList>
    </citation>
    <scope>NUCLEOTIDE SEQUENCE [LARGE SCALE GENOMIC DNA]</scope>
    <source>
        <strain evidence="7 8">EGI 80759</strain>
    </source>
</reference>
<dbReference type="OrthoDB" id="3186107at2"/>